<feature type="compositionally biased region" description="Polar residues" evidence="2">
    <location>
        <begin position="361"/>
        <end position="378"/>
    </location>
</feature>
<evidence type="ECO:0008006" key="5">
    <source>
        <dbReference type="Google" id="ProtNLM"/>
    </source>
</evidence>
<feature type="region of interest" description="Disordered" evidence="2">
    <location>
        <begin position="65"/>
        <end position="120"/>
    </location>
</feature>
<evidence type="ECO:0000256" key="2">
    <source>
        <dbReference type="SAM" id="MobiDB-lite"/>
    </source>
</evidence>
<gene>
    <name evidence="3" type="ORF">ACEWY4_006292</name>
</gene>
<keyword evidence="4" id="KW-1185">Reference proteome</keyword>
<name>A0ABD1KDC5_9TELE</name>
<dbReference type="Proteomes" id="UP001591681">
    <property type="component" value="Unassembled WGS sequence"/>
</dbReference>
<dbReference type="PANTHER" id="PTHR15917">
    <property type="match status" value="1"/>
</dbReference>
<evidence type="ECO:0000256" key="1">
    <source>
        <dbReference type="ARBA" id="ARBA00023054"/>
    </source>
</evidence>
<feature type="region of interest" description="Disordered" evidence="2">
    <location>
        <begin position="1"/>
        <end position="24"/>
    </location>
</feature>
<evidence type="ECO:0000313" key="3">
    <source>
        <dbReference type="EMBL" id="KAL2097085.1"/>
    </source>
</evidence>
<feature type="region of interest" description="Disordered" evidence="2">
    <location>
        <begin position="323"/>
        <end position="378"/>
    </location>
</feature>
<feature type="compositionally biased region" description="Basic and acidic residues" evidence="2">
    <location>
        <begin position="592"/>
        <end position="602"/>
    </location>
</feature>
<protein>
    <recommendedName>
        <fullName evidence="5">Protein Largen</fullName>
    </recommendedName>
</protein>
<accession>A0ABD1KDC5</accession>
<dbReference type="AlphaFoldDB" id="A0ABD1KDC5"/>
<organism evidence="3 4">
    <name type="scientific">Coilia grayii</name>
    <name type="common">Gray's grenadier anchovy</name>
    <dbReference type="NCBI Taxonomy" id="363190"/>
    <lineage>
        <taxon>Eukaryota</taxon>
        <taxon>Metazoa</taxon>
        <taxon>Chordata</taxon>
        <taxon>Craniata</taxon>
        <taxon>Vertebrata</taxon>
        <taxon>Euteleostomi</taxon>
        <taxon>Actinopterygii</taxon>
        <taxon>Neopterygii</taxon>
        <taxon>Teleostei</taxon>
        <taxon>Clupei</taxon>
        <taxon>Clupeiformes</taxon>
        <taxon>Clupeoidei</taxon>
        <taxon>Engraulidae</taxon>
        <taxon>Coilinae</taxon>
        <taxon>Coilia</taxon>
    </lineage>
</organism>
<comment type="caution">
    <text evidence="3">The sequence shown here is derived from an EMBL/GenBank/DDBJ whole genome shotgun (WGS) entry which is preliminary data.</text>
</comment>
<reference evidence="3 4" key="1">
    <citation type="submission" date="2024-09" db="EMBL/GenBank/DDBJ databases">
        <title>A chromosome-level genome assembly of Gray's grenadier anchovy, Coilia grayii.</title>
        <authorList>
            <person name="Fu Z."/>
        </authorList>
    </citation>
    <scope>NUCLEOTIDE SEQUENCE [LARGE SCALE GENOMIC DNA]</scope>
    <source>
        <strain evidence="3">G4</strain>
        <tissue evidence="3">Muscle</tissue>
    </source>
</reference>
<keyword evidence="1" id="KW-0175">Coiled coil</keyword>
<dbReference type="EMBL" id="JBHFQA010000006">
    <property type="protein sequence ID" value="KAL2097085.1"/>
    <property type="molecule type" value="Genomic_DNA"/>
</dbReference>
<feature type="compositionally biased region" description="Basic and acidic residues" evidence="2">
    <location>
        <begin position="346"/>
        <end position="360"/>
    </location>
</feature>
<proteinExistence type="predicted"/>
<dbReference type="PANTHER" id="PTHR15917:SF0">
    <property type="entry name" value="PROTEIN LARGEN"/>
    <property type="match status" value="1"/>
</dbReference>
<sequence length="624" mass="68305">MHSPSSSSSVVADNNAPGPARRRGPAYALLHPASATHGQCYCHLCAHDGPSPTVAATTAPALEFRYGPRSQASPEEEVGAAALEGRRDRRPFPSHRRRRESSEEGLERNGVVHGGGSHVPARNTARRVDFYLGPNHCAVLGDCTPAFPREWDPCYSSPARWNWPAAQPYREHCACTRDIRLEWNRTPLTPPPPPMPQPPPSPCCYPPERQPLAISHGPHQHPPEFRGHLQHGEVIHGGGGGLEEPCWECVRDQYWRDRHRPDLIAVESVCSYNGQHQQSLSPVLSFSHMPAYTHQSLSRQTSPEHGTCNGPVLGQRTFFTTEVSPSKLRGSEESGSCRPKMVNGRQRREPELEGQKEKESNAGQVDQQTMSQVTAGDQKSQVTVRDQIRRVVGDLEEVLGGLKQVHLEMREVVQQIDVLTSNIDLGDDEESNRQTSHEPLLQQQAVCHEVKALVHRPAETAQHLPEPQLQLQGINGHSNPMVPATPPASSKPSTCHPPVTRRGHPAPAAGDLHRVKAPGLVHGAARDRTKMNGSCVAPRPPRDRVKDAQRRRLELASVPLAIQSSSHPLLPANGSAAPVENHKPPPYPNHNGRVETLHKDPDGSLGSLRTAAHTGKGRQLSTAV</sequence>
<feature type="region of interest" description="Disordered" evidence="2">
    <location>
        <begin position="565"/>
        <end position="624"/>
    </location>
</feature>
<evidence type="ECO:0000313" key="4">
    <source>
        <dbReference type="Proteomes" id="UP001591681"/>
    </source>
</evidence>
<dbReference type="InterPro" id="IPR027997">
    <property type="entry name" value="Largen/INSYN1"/>
</dbReference>